<evidence type="ECO:0000313" key="3">
    <source>
        <dbReference type="Proteomes" id="UP000194003"/>
    </source>
</evidence>
<dbReference type="Proteomes" id="UP000194003">
    <property type="component" value="Unassembled WGS sequence"/>
</dbReference>
<accession>A0A1Y2K915</accession>
<evidence type="ECO:0000256" key="1">
    <source>
        <dbReference type="SAM" id="MobiDB-lite"/>
    </source>
</evidence>
<feature type="region of interest" description="Disordered" evidence="1">
    <location>
        <begin position="161"/>
        <end position="184"/>
    </location>
</feature>
<dbReference type="AlphaFoldDB" id="A0A1Y2K915"/>
<comment type="caution">
    <text evidence="2">The sequence shown here is derived from an EMBL/GenBank/DDBJ whole genome shotgun (WGS) entry which is preliminary data.</text>
</comment>
<organism evidence="2 3">
    <name type="scientific">Magnetofaba australis IT-1</name>
    <dbReference type="NCBI Taxonomy" id="1434232"/>
    <lineage>
        <taxon>Bacteria</taxon>
        <taxon>Pseudomonadati</taxon>
        <taxon>Pseudomonadota</taxon>
        <taxon>Magnetococcia</taxon>
        <taxon>Magnetococcales</taxon>
        <taxon>Magnetococcaceae</taxon>
        <taxon>Magnetofaba</taxon>
    </lineage>
</organism>
<reference evidence="2 3" key="1">
    <citation type="journal article" date="2016" name="BMC Genomics">
        <title>Combined genomic and structural analyses of a cultured magnetotactic bacterium reveals its niche adaptation to a dynamic environment.</title>
        <authorList>
            <person name="Araujo A.C."/>
            <person name="Morillo V."/>
            <person name="Cypriano J."/>
            <person name="Teixeira L.C."/>
            <person name="Leao P."/>
            <person name="Lyra S."/>
            <person name="Almeida L.G."/>
            <person name="Bazylinski D.A."/>
            <person name="Vasconcellos A.T."/>
            <person name="Abreu F."/>
            <person name="Lins U."/>
        </authorList>
    </citation>
    <scope>NUCLEOTIDE SEQUENCE [LARGE SCALE GENOMIC DNA]</scope>
    <source>
        <strain evidence="2 3">IT-1</strain>
    </source>
</reference>
<dbReference type="STRING" id="1434232.MAIT1_03443"/>
<evidence type="ECO:0000313" key="2">
    <source>
        <dbReference type="EMBL" id="OSM05275.1"/>
    </source>
</evidence>
<name>A0A1Y2K915_9PROT</name>
<protein>
    <submittedName>
        <fullName evidence="2">Uncharacterized protein</fullName>
    </submittedName>
</protein>
<keyword evidence="3" id="KW-1185">Reference proteome</keyword>
<dbReference type="RefSeq" id="WP_085441900.1">
    <property type="nucleotide sequence ID" value="NZ_LVJN01000018.1"/>
</dbReference>
<proteinExistence type="predicted"/>
<sequence>MNAGSQSAQSASPHVVVIGGAASHELIQDVVNAMRPLCWRGVIADARGATWAQLAAESRQGAQAAAPVWLLPLVEPALWRDAGVETRFFRQLLARERAGEWTIAPVLWRPAPWPDPAWGRLRAIPEQGSSIAPRLGYSAALAWIQEALRLRLREDRSLSLGRSDGVEQGGGGAGMSQDPPEQRFPAARPLNFVANEELMAVMDAAMAQHAHVILSPPEGAEAAHGWGAATLALEYLYRFRQRHAGVVWQTPGEALDLARQRRQVDPRALWVGDAAFTAQAGDAQRLTLWRSVEPPLETLAGCVVRLPSWSLNVRLAALRLWSGQRPGPGLRAVAEWADGWPLLTTLLGAAVRVRRIAPMKLLSLLDVAHAVGLQAKLRAYYACMRLWLEQERPHSARVWALLCAQWRSSGAPEQDAVRQRFGLDADAQIGLLQALGWVRIIRQRCVGQQALLALAQEDTN</sequence>
<gene>
    <name evidence="2" type="ORF">MAIT1_03443</name>
</gene>
<dbReference type="EMBL" id="LVJN01000018">
    <property type="protein sequence ID" value="OSM05275.1"/>
    <property type="molecule type" value="Genomic_DNA"/>
</dbReference>